<feature type="domain" description="Helicase ATP-binding" evidence="1">
    <location>
        <begin position="223"/>
        <end position="375"/>
    </location>
</feature>
<keyword evidence="3" id="KW-0547">Nucleotide-binding</keyword>
<evidence type="ECO:0000313" key="3">
    <source>
        <dbReference type="EMBL" id="MEY8662426.1"/>
    </source>
</evidence>
<dbReference type="EC" id="3.1.4.4" evidence="3"/>
<sequence length="960" mass="110262">MENEALKEALLAGLIDSEQYEANDNYGPKLITNNATETVWEYLQQELLTCQKFVLAPAFITSEMLVALKITLAQLSQKGVHGTILTSDYLGFNTPEMFTELLKLPNVTVKIVQTPGFHAKGYFFWHKDHQTAYIGSSNFTRQALLKNSELNLKISSQTKGRLAQEIFTQLANFEQEALVLDQTFITNYRKNYVAPVIQRPKQQPSKLAPNKMQTEALKKLQILRTKEKAKKALIISATGTGKTYLGAFDVKNYAPKRFLYVVHREQILHKTLESFQKVLGGARFDYGIYGGGQHEKKTKYVFATIQALARPENLAQFAADEFDYILVDEAHHVGAASYQRLMAHFEPAFWLGMTATPERLDDFDVYQAFDHQIAYEISLADALAEEMLCPFDYIGVTDYEFLGETVSEKATLSQLTAPERVKHILKQLAYYGNETSRGGLVFCSRQDEAKALAKAFSAQGYPSLALTNNDSSSARKKAVQKLEAGQLKYLITVDIFNEGIDIPCVDQVVLLRNTQSKIVFDQQLGRGLRRFPQKESVLVLDFIGNYKNNYLIPQALTNDRFLNKDRLLADLKKTVVYHLATINFDLISRQRIFEAIASTKLDALKRLRQSYERLKKKLGRTPWRYDFYQENELDPQIFTQNQNLNGYYALLKRLKVVAALPKKAEQYLYFLENELLNGKRKHELLLLEALLAKNSLSQTEFRQLLRQNNCYCDEQVLASVQEILSLRFFAVKAGKTLRQDLYGKEPLVVVKDETYMFNETVRNFLQLELFKTHFIDIIKTGLALSAEYASERRFTLYQKYTRKDVCRLLDWPKDISAPLYGYRVVADVCPIFITYRPQTLKHGYQNEITNNEQIKWYTRSPRSLASKEVQELLAQDEKGRAKVQLPLFIKPTDAFQAEFYYVGQATIDPKSVQEEELLKNGKKRKAVSMKLCFEKPLPLWLQAELKAAEHQSQDRSDHEY</sequence>
<accession>A0ABV4DPM5</accession>
<dbReference type="InterPro" id="IPR050742">
    <property type="entry name" value="Helicase_Restrict-Modif_Enz"/>
</dbReference>
<organism evidence="3 4">
    <name type="scientific">Ligilactobacillus faecis</name>
    <dbReference type="NCBI Taxonomy" id="762833"/>
    <lineage>
        <taxon>Bacteria</taxon>
        <taxon>Bacillati</taxon>
        <taxon>Bacillota</taxon>
        <taxon>Bacilli</taxon>
        <taxon>Lactobacillales</taxon>
        <taxon>Lactobacillaceae</taxon>
        <taxon>Ligilactobacillus</taxon>
    </lineage>
</organism>
<evidence type="ECO:0000259" key="2">
    <source>
        <dbReference type="PROSITE" id="PS51194"/>
    </source>
</evidence>
<proteinExistence type="predicted"/>
<dbReference type="SMART" id="SM00490">
    <property type="entry name" value="HELICc"/>
    <property type="match status" value="1"/>
</dbReference>
<dbReference type="Pfam" id="PF26350">
    <property type="entry name" value="DUF8090"/>
    <property type="match status" value="1"/>
</dbReference>
<dbReference type="SUPFAM" id="SSF52540">
    <property type="entry name" value="P-loop containing nucleoside triphosphate hydrolases"/>
    <property type="match status" value="1"/>
</dbReference>
<dbReference type="Pfam" id="PF04851">
    <property type="entry name" value="ResIII"/>
    <property type="match status" value="1"/>
</dbReference>
<dbReference type="PANTHER" id="PTHR47396">
    <property type="entry name" value="TYPE I RESTRICTION ENZYME ECOKI R PROTEIN"/>
    <property type="match status" value="1"/>
</dbReference>
<dbReference type="GO" id="GO:0004630">
    <property type="term" value="F:phospholipase D activity"/>
    <property type="evidence" value="ECO:0007669"/>
    <property type="project" value="UniProtKB-EC"/>
</dbReference>
<keyword evidence="3" id="KW-0347">Helicase</keyword>
<dbReference type="Pfam" id="PF00271">
    <property type="entry name" value="Helicase_C"/>
    <property type="match status" value="1"/>
</dbReference>
<feature type="domain" description="Helicase C-terminal" evidence="2">
    <location>
        <begin position="424"/>
        <end position="572"/>
    </location>
</feature>
<protein>
    <submittedName>
        <fullName evidence="3">DEAD/DEAH box helicase</fullName>
        <ecNumber evidence="3">3.1.4.4</ecNumber>
        <ecNumber evidence="3">3.6.4.-</ecNumber>
    </submittedName>
</protein>
<dbReference type="Gene3D" id="3.30.870.10">
    <property type="entry name" value="Endonuclease Chain A"/>
    <property type="match status" value="1"/>
</dbReference>
<keyword evidence="4" id="KW-1185">Reference proteome</keyword>
<dbReference type="InterPro" id="IPR014001">
    <property type="entry name" value="Helicase_ATP-bd"/>
</dbReference>
<dbReference type="CDD" id="cd18799">
    <property type="entry name" value="SF2_C_EcoAI-like"/>
    <property type="match status" value="1"/>
</dbReference>
<dbReference type="InterPro" id="IPR021835">
    <property type="entry name" value="DUF3427"/>
</dbReference>
<dbReference type="PROSITE" id="PS51194">
    <property type="entry name" value="HELICASE_CTER"/>
    <property type="match status" value="1"/>
</dbReference>
<dbReference type="PROSITE" id="PS51192">
    <property type="entry name" value="HELICASE_ATP_BIND_1"/>
    <property type="match status" value="1"/>
</dbReference>
<gene>
    <name evidence="3" type="ORF">AALT52_05935</name>
</gene>
<dbReference type="InterPro" id="IPR027417">
    <property type="entry name" value="P-loop_NTPase"/>
</dbReference>
<dbReference type="SUPFAM" id="SSF56024">
    <property type="entry name" value="Phospholipase D/nuclease"/>
    <property type="match status" value="1"/>
</dbReference>
<dbReference type="RefSeq" id="WP_369941974.1">
    <property type="nucleotide sequence ID" value="NZ_JBCLUF010000017.1"/>
</dbReference>
<dbReference type="InterPro" id="IPR001650">
    <property type="entry name" value="Helicase_C-like"/>
</dbReference>
<dbReference type="Pfam" id="PF11907">
    <property type="entry name" value="DUF3427"/>
    <property type="match status" value="1"/>
</dbReference>
<reference evidence="3 4" key="1">
    <citation type="submission" date="2024-03" db="EMBL/GenBank/DDBJ databases">
        <title>Mouse gut bacterial collection (mGBC) of GemPharmatech.</title>
        <authorList>
            <person name="He Y."/>
            <person name="Dong L."/>
            <person name="Wu D."/>
            <person name="Gao X."/>
            <person name="Lin Z."/>
        </authorList>
    </citation>
    <scope>NUCLEOTIDE SEQUENCE [LARGE SCALE GENOMIC DNA]</scope>
    <source>
        <strain evidence="3 4">15-30</strain>
    </source>
</reference>
<dbReference type="Proteomes" id="UP001565236">
    <property type="component" value="Unassembled WGS sequence"/>
</dbReference>
<evidence type="ECO:0000313" key="4">
    <source>
        <dbReference type="Proteomes" id="UP001565236"/>
    </source>
</evidence>
<dbReference type="Pfam" id="PF13091">
    <property type="entry name" value="PLDc_2"/>
    <property type="match status" value="1"/>
</dbReference>
<dbReference type="Gene3D" id="3.40.50.300">
    <property type="entry name" value="P-loop containing nucleotide triphosphate hydrolases"/>
    <property type="match status" value="2"/>
</dbReference>
<dbReference type="EC" id="3.6.4.-" evidence="3"/>
<dbReference type="CDD" id="cd18032">
    <property type="entry name" value="DEXHc_RE_I_III_res"/>
    <property type="match status" value="1"/>
</dbReference>
<dbReference type="PANTHER" id="PTHR47396:SF1">
    <property type="entry name" value="ATP-DEPENDENT HELICASE IRC3-RELATED"/>
    <property type="match status" value="1"/>
</dbReference>
<dbReference type="InterPro" id="IPR058403">
    <property type="entry name" value="DUF8090"/>
</dbReference>
<dbReference type="GO" id="GO:0004386">
    <property type="term" value="F:helicase activity"/>
    <property type="evidence" value="ECO:0007669"/>
    <property type="project" value="UniProtKB-KW"/>
</dbReference>
<keyword evidence="3" id="KW-0067">ATP-binding</keyword>
<comment type="caution">
    <text evidence="3">The sequence shown here is derived from an EMBL/GenBank/DDBJ whole genome shotgun (WGS) entry which is preliminary data.</text>
</comment>
<dbReference type="CDD" id="cd09204">
    <property type="entry name" value="PLDc_N_DEXD_b2"/>
    <property type="match status" value="1"/>
</dbReference>
<keyword evidence="3" id="KW-0378">Hydrolase</keyword>
<dbReference type="EMBL" id="JBCLUF010000017">
    <property type="protein sequence ID" value="MEY8662426.1"/>
    <property type="molecule type" value="Genomic_DNA"/>
</dbReference>
<name>A0ABV4DPM5_9LACO</name>
<evidence type="ECO:0000259" key="1">
    <source>
        <dbReference type="PROSITE" id="PS51192"/>
    </source>
</evidence>
<dbReference type="SMART" id="SM00487">
    <property type="entry name" value="DEXDc"/>
    <property type="match status" value="1"/>
</dbReference>
<dbReference type="InterPro" id="IPR025202">
    <property type="entry name" value="PLD-like_dom"/>
</dbReference>
<dbReference type="InterPro" id="IPR006935">
    <property type="entry name" value="Helicase/UvrB_N"/>
</dbReference>